<protein>
    <submittedName>
        <fullName evidence="1">(northern house mosquito) hypothetical protein</fullName>
    </submittedName>
</protein>
<dbReference type="EMBL" id="HBUE01147078">
    <property type="protein sequence ID" value="CAG6503477.1"/>
    <property type="molecule type" value="Transcribed_RNA"/>
</dbReference>
<dbReference type="AlphaFoldDB" id="A0A8D8D0N3"/>
<dbReference type="EMBL" id="HBUE01252004">
    <property type="protein sequence ID" value="CAG6554734.1"/>
    <property type="molecule type" value="Transcribed_RNA"/>
</dbReference>
<sequence>MTTGSAIREPSGRCLRCVVLSFGIRLRSAYPRKKKHSQKRSTFHYFWNHFLPFHSCASLPSLNDTLAVAWVAARHLLVGFPLALFKLSCTFSKPSGISPDNPLPNTCFRKRASCGQTHLAFQVHSG</sequence>
<name>A0A8D8D0N3_CULPI</name>
<organism evidence="1">
    <name type="scientific">Culex pipiens</name>
    <name type="common">House mosquito</name>
    <dbReference type="NCBI Taxonomy" id="7175"/>
    <lineage>
        <taxon>Eukaryota</taxon>
        <taxon>Metazoa</taxon>
        <taxon>Ecdysozoa</taxon>
        <taxon>Arthropoda</taxon>
        <taxon>Hexapoda</taxon>
        <taxon>Insecta</taxon>
        <taxon>Pterygota</taxon>
        <taxon>Neoptera</taxon>
        <taxon>Endopterygota</taxon>
        <taxon>Diptera</taxon>
        <taxon>Nematocera</taxon>
        <taxon>Culicoidea</taxon>
        <taxon>Culicidae</taxon>
        <taxon>Culicinae</taxon>
        <taxon>Culicini</taxon>
        <taxon>Culex</taxon>
        <taxon>Culex</taxon>
    </lineage>
</organism>
<reference evidence="1" key="1">
    <citation type="submission" date="2021-05" db="EMBL/GenBank/DDBJ databases">
        <authorList>
            <person name="Alioto T."/>
            <person name="Alioto T."/>
            <person name="Gomez Garrido J."/>
        </authorList>
    </citation>
    <scope>NUCLEOTIDE SEQUENCE</scope>
</reference>
<evidence type="ECO:0000313" key="1">
    <source>
        <dbReference type="EMBL" id="CAG6503477.1"/>
    </source>
</evidence>
<proteinExistence type="predicted"/>
<accession>A0A8D8D0N3</accession>